<evidence type="ECO:0000256" key="1">
    <source>
        <dbReference type="ARBA" id="ARBA00001974"/>
    </source>
</evidence>
<evidence type="ECO:0000256" key="2">
    <source>
        <dbReference type="ARBA" id="ARBA00022630"/>
    </source>
</evidence>
<evidence type="ECO:0000256" key="3">
    <source>
        <dbReference type="ARBA" id="ARBA00022827"/>
    </source>
</evidence>
<dbReference type="InterPro" id="IPR003953">
    <property type="entry name" value="FAD-dep_OxRdtase_2_FAD-bd"/>
</dbReference>
<keyword evidence="4" id="KW-0560">Oxidoreductase</keyword>
<dbReference type="PANTHER" id="PTHR43400">
    <property type="entry name" value="FUMARATE REDUCTASE"/>
    <property type="match status" value="1"/>
</dbReference>
<reference evidence="6 7" key="1">
    <citation type="journal article" date="2018" name="Elife">
        <title>Discovery and characterization of a prevalent human gut bacterial enzyme sufficient for the inactivation of a family of plant toxins.</title>
        <authorList>
            <person name="Koppel N."/>
            <person name="Bisanz J.E."/>
            <person name="Pandelia M.E."/>
            <person name="Turnbaugh P.J."/>
            <person name="Balskus E.P."/>
        </authorList>
    </citation>
    <scope>NUCLEOTIDE SEQUENCE [LARGE SCALE GENOMIC DNA]</scope>
    <source>
        <strain evidence="6 7">OB21 GAM31</strain>
    </source>
</reference>
<dbReference type="SUPFAM" id="SSF51905">
    <property type="entry name" value="FAD/NAD(P)-binding domain"/>
    <property type="match status" value="1"/>
</dbReference>
<proteinExistence type="predicted"/>
<accession>A0A369LJN8</accession>
<name>A0A369LJN8_9ACTN</name>
<dbReference type="Proteomes" id="UP000253975">
    <property type="component" value="Unassembled WGS sequence"/>
</dbReference>
<comment type="cofactor">
    <cofactor evidence="1">
        <name>FAD</name>
        <dbReference type="ChEBI" id="CHEBI:57692"/>
    </cofactor>
</comment>
<dbReference type="PROSITE" id="PS51318">
    <property type="entry name" value="TAT"/>
    <property type="match status" value="1"/>
</dbReference>
<sequence length="562" mass="59438">MPAGKEGTMEMKNLSRRNLLKLAGAGMMGATAAGFLAGCGPVPSESKSVEASAEGASGHDYSGLEVQQSEAYAVVAGGGAAGLMAAYKLAKEGKKPLVIEKGASCASSNFAKLSGPAACDTTVQAASGITLATKLNVYNQLTTWAKGSVNTKLISNLLDYSSEAVQDLLDMGLTFYTYVDYTGDPKYANDIKWAPLHNFTQEGEERIAPVVAAIEDLGGSFIYNCEATEVIMEGGKVAGIRAIEGGKVLHEISTPAVFLATGGFGGSEEMVKDLFKGIPVCNMGTPNNTGDGIRMAHEVGAVSEEFAGLVGNEICGSNVKHGNAMYDENWNLNNENLAFAIYGGLVLDKTGERFMNEELLAVDPLVYSGQAGLAQGKYYVLVDGEYYDACTEEGVYSYLGEPDWDFGREMFYPVLSAAPGQFEAAVSEGWAAKGDTIAEVAEVFGLDHLEETVAAYNALCQAGKDTQFGKDPMFLTPIKEGKGYYLFEYNAAYWTTLGGVRTNDHLIALTGDNEPIEGLYIGGVNMGSAFCRPYYDIKGAACGLSIASGVMAATEMISYIEG</sequence>
<evidence type="ECO:0000313" key="6">
    <source>
        <dbReference type="EMBL" id="RDB59833.1"/>
    </source>
</evidence>
<gene>
    <name evidence="6" type="ORF">C1881_03915</name>
</gene>
<protein>
    <recommendedName>
        <fullName evidence="5">FAD-dependent oxidoreductase 2 FAD-binding domain-containing protein</fullName>
    </recommendedName>
</protein>
<dbReference type="InterPro" id="IPR006311">
    <property type="entry name" value="TAT_signal"/>
</dbReference>
<dbReference type="AlphaFoldDB" id="A0A369LJN8"/>
<dbReference type="Gene3D" id="3.90.700.10">
    <property type="entry name" value="Succinate dehydrogenase/fumarate reductase flavoprotein, catalytic domain"/>
    <property type="match status" value="1"/>
</dbReference>
<comment type="caution">
    <text evidence="6">The sequence shown here is derived from an EMBL/GenBank/DDBJ whole genome shotgun (WGS) entry which is preliminary data.</text>
</comment>
<dbReference type="Pfam" id="PF00890">
    <property type="entry name" value="FAD_binding_2"/>
    <property type="match status" value="1"/>
</dbReference>
<evidence type="ECO:0000313" key="7">
    <source>
        <dbReference type="Proteomes" id="UP000253975"/>
    </source>
</evidence>
<dbReference type="InterPro" id="IPR036188">
    <property type="entry name" value="FAD/NAD-bd_sf"/>
</dbReference>
<feature type="domain" description="FAD-dependent oxidoreductase 2 FAD-binding" evidence="5">
    <location>
        <begin position="74"/>
        <end position="520"/>
    </location>
</feature>
<dbReference type="SUPFAM" id="SSF56425">
    <property type="entry name" value="Succinate dehydrogenase/fumarate reductase flavoprotein, catalytic domain"/>
    <property type="match status" value="1"/>
</dbReference>
<organism evidence="6 7">
    <name type="scientific">Slackia isoflavoniconvertens</name>
    <dbReference type="NCBI Taxonomy" id="572010"/>
    <lineage>
        <taxon>Bacteria</taxon>
        <taxon>Bacillati</taxon>
        <taxon>Actinomycetota</taxon>
        <taxon>Coriobacteriia</taxon>
        <taxon>Eggerthellales</taxon>
        <taxon>Eggerthellaceae</taxon>
        <taxon>Slackia</taxon>
    </lineage>
</organism>
<evidence type="ECO:0000256" key="4">
    <source>
        <dbReference type="ARBA" id="ARBA00023002"/>
    </source>
</evidence>
<dbReference type="PANTHER" id="PTHR43400:SF7">
    <property type="entry name" value="FAD-DEPENDENT OXIDOREDUCTASE 2 FAD BINDING DOMAIN-CONTAINING PROTEIN"/>
    <property type="match status" value="1"/>
</dbReference>
<dbReference type="EMBL" id="PPTO01000004">
    <property type="protein sequence ID" value="RDB59833.1"/>
    <property type="molecule type" value="Genomic_DNA"/>
</dbReference>
<evidence type="ECO:0000259" key="5">
    <source>
        <dbReference type="Pfam" id="PF00890"/>
    </source>
</evidence>
<dbReference type="GO" id="GO:0033765">
    <property type="term" value="F:steroid dehydrogenase activity, acting on the CH-CH group of donors"/>
    <property type="evidence" value="ECO:0007669"/>
    <property type="project" value="UniProtKB-ARBA"/>
</dbReference>
<dbReference type="Gene3D" id="3.50.50.60">
    <property type="entry name" value="FAD/NAD(P)-binding domain"/>
    <property type="match status" value="1"/>
</dbReference>
<dbReference type="InterPro" id="IPR027477">
    <property type="entry name" value="Succ_DH/fumarate_Rdtase_cat_sf"/>
</dbReference>
<keyword evidence="2" id="KW-0285">Flavoprotein</keyword>
<keyword evidence="3" id="KW-0274">FAD</keyword>
<dbReference type="InterPro" id="IPR050315">
    <property type="entry name" value="FAD-oxidoreductase_2"/>
</dbReference>